<protein>
    <submittedName>
        <fullName evidence="4">Cell division protein FtsL</fullName>
    </submittedName>
</protein>
<keyword evidence="3" id="KW-0472">Membrane</keyword>
<feature type="compositionally biased region" description="Basic residues" evidence="2">
    <location>
        <begin position="54"/>
        <end position="64"/>
    </location>
</feature>
<feature type="region of interest" description="Disordered" evidence="2">
    <location>
        <begin position="1"/>
        <end position="64"/>
    </location>
</feature>
<feature type="transmembrane region" description="Helical" evidence="3">
    <location>
        <begin position="71"/>
        <end position="93"/>
    </location>
</feature>
<feature type="coiled-coil region" evidence="1">
    <location>
        <begin position="99"/>
        <end position="126"/>
    </location>
</feature>
<dbReference type="Proteomes" id="UP000289664">
    <property type="component" value="Chromosome"/>
</dbReference>
<organism evidence="4 5">
    <name type="scientific">Clostridium scindens (strain ATCC 35704 / DSM 5676 / VPI 13733 / 19)</name>
    <dbReference type="NCBI Taxonomy" id="411468"/>
    <lineage>
        <taxon>Bacteria</taxon>
        <taxon>Bacillati</taxon>
        <taxon>Bacillota</taxon>
        <taxon>Clostridia</taxon>
        <taxon>Lachnospirales</taxon>
        <taxon>Lachnospiraceae</taxon>
    </lineage>
</organism>
<reference evidence="4 5" key="1">
    <citation type="journal article" date="2019" name="Appl. Environ. Microbiol.">
        <title>Clostridium scindens ATCC 35704: integration of nutritional requirements, the complete genome sequence, and global transcriptional responses to bile acids.</title>
        <authorList>
            <person name="Devendran S."/>
            <person name="Shrestha R."/>
            <person name="Alves J.M.P."/>
            <person name="Wolf P.G."/>
            <person name="Ly L."/>
            <person name="Hernandez A.G."/>
            <person name="Mendez-Garcia C."/>
            <person name="Inboden A."/>
            <person name="Wiley J."/>
            <person name="Paul O."/>
            <person name="Allen A."/>
            <person name="Springer E."/>
            <person name="Wright C.L."/>
            <person name="Fields C.J."/>
            <person name="Daniel S.L."/>
            <person name="Ridlon J.M."/>
        </authorList>
    </citation>
    <scope>NUCLEOTIDE SEQUENCE [LARGE SCALE GENOMIC DNA]</scope>
    <source>
        <strain evidence="4 5">ATCC 35704</strain>
    </source>
</reference>
<proteinExistence type="predicted"/>
<dbReference type="GO" id="GO:0051301">
    <property type="term" value="P:cell division"/>
    <property type="evidence" value="ECO:0007669"/>
    <property type="project" value="UniProtKB-KW"/>
</dbReference>
<dbReference type="OrthoDB" id="2051525at2"/>
<gene>
    <name evidence="4" type="primary">ftsL_2</name>
    <name evidence="4" type="ORF">HDCHBGLK_03444</name>
</gene>
<keyword evidence="4" id="KW-0132">Cell division</keyword>
<dbReference type="AlphaFoldDB" id="A0A494WSP1"/>
<accession>A0A494WSP1</accession>
<evidence type="ECO:0000256" key="1">
    <source>
        <dbReference type="SAM" id="Coils"/>
    </source>
</evidence>
<evidence type="ECO:0000256" key="3">
    <source>
        <dbReference type="SAM" id="Phobius"/>
    </source>
</evidence>
<evidence type="ECO:0000313" key="4">
    <source>
        <dbReference type="EMBL" id="QBF76028.1"/>
    </source>
</evidence>
<feature type="compositionally biased region" description="Polar residues" evidence="2">
    <location>
        <begin position="1"/>
        <end position="11"/>
    </location>
</feature>
<dbReference type="EMBL" id="CP036170">
    <property type="protein sequence ID" value="QBF76028.1"/>
    <property type="molecule type" value="Genomic_DNA"/>
</dbReference>
<keyword evidence="3" id="KW-1133">Transmembrane helix</keyword>
<dbReference type="KEGG" id="csci:HDCHBGLK_03444"/>
<dbReference type="GeneID" id="62697623"/>
<feature type="compositionally biased region" description="Basic and acidic residues" evidence="2">
    <location>
        <begin position="40"/>
        <end position="53"/>
    </location>
</feature>
<keyword evidence="3" id="KW-0812">Transmembrane</keyword>
<keyword evidence="4" id="KW-0131">Cell cycle</keyword>
<keyword evidence="1" id="KW-0175">Coiled coil</keyword>
<name>A0A494WSP1_CLOS5</name>
<keyword evidence="5" id="KW-1185">Reference proteome</keyword>
<evidence type="ECO:0000256" key="2">
    <source>
        <dbReference type="SAM" id="MobiDB-lite"/>
    </source>
</evidence>
<evidence type="ECO:0000313" key="5">
    <source>
        <dbReference type="Proteomes" id="UP000289664"/>
    </source>
</evidence>
<dbReference type="RefSeq" id="WP_009248628.1">
    <property type="nucleotide sequence ID" value="NZ_CP036170.1"/>
</dbReference>
<sequence>MAARQNYSAGRQQYARRSSERNSASAQMYVYGNVVTKPAYEPRRHEKSPERPVKRTSRQVRRNRRQALHMSSAYVVFLTIAALMALIVCVNYVQLQSRITSRSKNITAMQEELADMKEENNTKYNAIMDSVNLDEIRDKAQTDLGMVYASPQQVVEYDNPATDYVKQYESIPEDGVLAQSDKNSK</sequence>